<dbReference type="AlphaFoldDB" id="A0A1L0C4V3"/>
<sequence>MLASFSAVSKRQTWPLLCFFRSVTSATASVSTISHASEEIHEKSPAGTNETPLATTNSLVFLDGLAKLHFASVHKPQPSEADLVKREISTLLKNKSFDSLARVLVKWTSVSSDGTWQSVLTHNELSYLVNKIVNHQIGLITKAGTSIMVHSNGIQSLSSMAPARDLREKVRSIYSNLLYGELRGHLYLRNRRNAVPAFRLSAIDYENLISMELNNGKLDLASKWFQRMELQFSDGLYYQHMTQKLWLLKFQVYSGGLSSLWKVEPTDLYELEVNPRRSRFKAEKKWLEVFDDFVCHQELLLASSKVIFDTNLLTVMLSSMAHSNNVAQVTKLVEQNWGISSRGKMDSKFSKPQQDDPLFPTLDLVQTVVVSMIYNKEYISGLAYLNAFQEHYNIDLSESKHCWDQLFRWSEITTRFSEFRALQYFIKQTATTLYKPVDEGELSITLEEAQRSVDFDYEGYLKFVADLTNQRTKLISELWKGYHQSQPGFSARVYLTYLRLLEENPLDETAYEYLSALALQHRLHGVSTDSFNRSATNDTIYKIRTLYSKGMKALINEKGMRGELWQIQPLIRKWSLDDTMRERLGTWATSQQPRFLEAMNKKNLTMTGEEEEDGFLGLMS</sequence>
<gene>
    <name evidence="8" type="ORF">SAMEA4029009_CIC11G00000003059</name>
</gene>
<dbReference type="Proteomes" id="UP000182259">
    <property type="component" value="Chromosome VI"/>
</dbReference>
<evidence type="ECO:0000256" key="1">
    <source>
        <dbReference type="ARBA" id="ARBA00002412"/>
    </source>
</evidence>
<keyword evidence="7" id="KW-0496">Mitochondrion</keyword>
<evidence type="ECO:0000256" key="7">
    <source>
        <dbReference type="ARBA" id="ARBA00023128"/>
    </source>
</evidence>
<comment type="similarity">
    <text evidence="3">Belongs to the AEP2 family.</text>
</comment>
<proteinExistence type="inferred from homology"/>
<evidence type="ECO:0000256" key="4">
    <source>
        <dbReference type="ARBA" id="ARBA00011657"/>
    </source>
</evidence>
<protein>
    <recommendedName>
        <fullName evidence="5">ATPase expression protein 2, mitochondrial</fullName>
    </recommendedName>
</protein>
<accession>A0A1L0C4V3</accession>
<comment type="subcellular location">
    <subcellularLocation>
        <location evidence="2">Mitochondrion</location>
    </subcellularLocation>
</comment>
<dbReference type="InterPro" id="IPR024319">
    <property type="entry name" value="ATPase_expression_mit"/>
</dbReference>
<comment type="subunit">
    <text evidence="4">Binds to the 5'UTR of the OLI1 mRNA.</text>
</comment>
<name>A0A1L0C4V3_9ASCO</name>
<evidence type="ECO:0000256" key="2">
    <source>
        <dbReference type="ARBA" id="ARBA00004173"/>
    </source>
</evidence>
<evidence type="ECO:0000256" key="5">
    <source>
        <dbReference type="ARBA" id="ARBA00019258"/>
    </source>
</evidence>
<keyword evidence="6" id="KW-0809">Transit peptide</keyword>
<dbReference type="Pfam" id="PF12921">
    <property type="entry name" value="ATP13"/>
    <property type="match status" value="1"/>
</dbReference>
<reference evidence="8 9" key="1">
    <citation type="submission" date="2016-10" db="EMBL/GenBank/DDBJ databases">
        <authorList>
            <person name="de Groot N.N."/>
        </authorList>
    </citation>
    <scope>NUCLEOTIDE SEQUENCE [LARGE SCALE GENOMIC DNA]</scope>
    <source>
        <strain evidence="8 9">PYCC 4715</strain>
    </source>
</reference>
<comment type="function">
    <text evidence="1">Required for translation of the mitochondrial OLI1 transcript coding for the mitochondrial ATP synthase subunit 9.</text>
</comment>
<evidence type="ECO:0000256" key="3">
    <source>
        <dbReference type="ARBA" id="ARBA00009790"/>
    </source>
</evidence>
<evidence type="ECO:0000313" key="8">
    <source>
        <dbReference type="EMBL" id="SGZ58555.1"/>
    </source>
</evidence>
<evidence type="ECO:0000313" key="9">
    <source>
        <dbReference type="Proteomes" id="UP000182259"/>
    </source>
</evidence>
<dbReference type="GO" id="GO:0005739">
    <property type="term" value="C:mitochondrion"/>
    <property type="evidence" value="ECO:0007669"/>
    <property type="project" value="UniProtKB-SubCell"/>
</dbReference>
<evidence type="ECO:0000256" key="6">
    <source>
        <dbReference type="ARBA" id="ARBA00022946"/>
    </source>
</evidence>
<organism evidence="8 9">
    <name type="scientific">Sungouiella intermedia</name>
    <dbReference type="NCBI Taxonomy" id="45354"/>
    <lineage>
        <taxon>Eukaryota</taxon>
        <taxon>Fungi</taxon>
        <taxon>Dikarya</taxon>
        <taxon>Ascomycota</taxon>
        <taxon>Saccharomycotina</taxon>
        <taxon>Pichiomycetes</taxon>
        <taxon>Metschnikowiaceae</taxon>
        <taxon>Sungouiella</taxon>
    </lineage>
</organism>
<dbReference type="EMBL" id="LT635769">
    <property type="protein sequence ID" value="SGZ58555.1"/>
    <property type="molecule type" value="Genomic_DNA"/>
</dbReference>